<gene>
    <name evidence="2" type="ORF">OsJ_08972</name>
</gene>
<sequence length="656" mass="74160">MEKKKVDAVVAAARPFLRGDLSQVDPELPSLVSVLCDAGAGECYHKHGTFLAHLIDVYRILRLWGAPDAVARCGLYHSAYSNSYVNLAIFQPDVARDHVRGIIGAAAERLVHLFCVVPRHQLMHDDLHLRYTDAELTAHLAASQASLDAARKSGGGGGDPGEAWRAKLASVVPPEGVVARHIRTGEAVALSREGVGRLHRDDHRGLQRPVHGLPGQAVRQRGRAAEQYDAYIHWFYYFHRGPAPLASLADAASTCLEKENSMTLLWRTVKAFSYIQGSIVGECIVEWMRTVIKEKGEIEHPFGIDAAKCIAKEAELISEWLRHGRRMLTDDEYTLCHEIRAVACKLFVIRGEWTVDIASALLGIRKEAEWLIENLKRFPVESISTSMKIRQFALDFVWEKIGEYASYKNKESSESEMASESDADVTESNDNDYMVCYDEDYLKLGFGDPYSILTDTAEGDDVNMQLLGSLDLSFSGGQIHFYSVRLLLNSIQDVLALAMTLNHLTSQANYHQYNAYLHWFYYFHTSLAPLASLVDAASMGIRKEAEWLIENLKRNNVESISTSMKIRQFALDFLCEKYVEYGSFKKQESSESEMASESDEDVVEEHTYYVVLYPYKRNRWRNVVADMLAYRQRPPYVSDHVTEAIMVEDMILLQNY</sequence>
<reference evidence="2" key="2">
    <citation type="submission" date="2008-12" db="EMBL/GenBank/DDBJ databases">
        <title>Improved gene annotation of the rice (Oryza sativa) genomes.</title>
        <authorList>
            <person name="Wang J."/>
            <person name="Li R."/>
            <person name="Fan W."/>
            <person name="Huang Q."/>
            <person name="Zhang J."/>
            <person name="Zhou Y."/>
            <person name="Hu Y."/>
            <person name="Zi S."/>
            <person name="Li J."/>
            <person name="Ni P."/>
            <person name="Zheng H."/>
            <person name="Zhang Y."/>
            <person name="Zhao M."/>
            <person name="Hao Q."/>
            <person name="McDermott J."/>
            <person name="Samudrala R."/>
            <person name="Kristiansen K."/>
            <person name="Wong G.K.-S."/>
        </authorList>
    </citation>
    <scope>NUCLEOTIDE SEQUENCE</scope>
</reference>
<proteinExistence type="predicted"/>
<dbReference type="InterPro" id="IPR049202">
    <property type="entry name" value="DUF6817"/>
</dbReference>
<organism evidence="2">
    <name type="scientific">Oryza sativa subsp. japonica</name>
    <name type="common">Rice</name>
    <dbReference type="NCBI Taxonomy" id="39947"/>
    <lineage>
        <taxon>Eukaryota</taxon>
        <taxon>Viridiplantae</taxon>
        <taxon>Streptophyta</taxon>
        <taxon>Embryophyta</taxon>
        <taxon>Tracheophyta</taxon>
        <taxon>Spermatophyta</taxon>
        <taxon>Magnoliopsida</taxon>
        <taxon>Liliopsida</taxon>
        <taxon>Poales</taxon>
        <taxon>Poaceae</taxon>
        <taxon>BOP clade</taxon>
        <taxon>Oryzoideae</taxon>
        <taxon>Oryzeae</taxon>
        <taxon>Oryzinae</taxon>
        <taxon>Oryza</taxon>
        <taxon>Oryza sativa</taxon>
    </lineage>
</organism>
<dbReference type="AlphaFoldDB" id="B9F4N1"/>
<evidence type="ECO:0000313" key="2">
    <source>
        <dbReference type="EMBL" id="EEE58099.1"/>
    </source>
</evidence>
<accession>B9F4N1</accession>
<dbReference type="Pfam" id="PF20680">
    <property type="entry name" value="DUF6817"/>
    <property type="match status" value="1"/>
</dbReference>
<feature type="domain" description="DUF6817" evidence="1">
    <location>
        <begin position="35"/>
        <end position="119"/>
    </location>
</feature>
<reference evidence="2" key="1">
    <citation type="journal article" date="2005" name="PLoS Biol.">
        <title>The genomes of Oryza sativa: a history of duplications.</title>
        <authorList>
            <person name="Yu J."/>
            <person name="Wang J."/>
            <person name="Lin W."/>
            <person name="Li S."/>
            <person name="Li H."/>
            <person name="Zhou J."/>
            <person name="Ni P."/>
            <person name="Dong W."/>
            <person name="Hu S."/>
            <person name="Zeng C."/>
            <person name="Zhang J."/>
            <person name="Zhang Y."/>
            <person name="Li R."/>
            <person name="Xu Z."/>
            <person name="Li S."/>
            <person name="Li X."/>
            <person name="Zheng H."/>
            <person name="Cong L."/>
            <person name="Lin L."/>
            <person name="Yin J."/>
            <person name="Geng J."/>
            <person name="Li G."/>
            <person name="Shi J."/>
            <person name="Liu J."/>
            <person name="Lv H."/>
            <person name="Li J."/>
            <person name="Wang J."/>
            <person name="Deng Y."/>
            <person name="Ran L."/>
            <person name="Shi X."/>
            <person name="Wang X."/>
            <person name="Wu Q."/>
            <person name="Li C."/>
            <person name="Ren X."/>
            <person name="Wang J."/>
            <person name="Wang X."/>
            <person name="Li D."/>
            <person name="Liu D."/>
            <person name="Zhang X."/>
            <person name="Ji Z."/>
            <person name="Zhao W."/>
            <person name="Sun Y."/>
            <person name="Zhang Z."/>
            <person name="Bao J."/>
            <person name="Han Y."/>
            <person name="Dong L."/>
            <person name="Ji J."/>
            <person name="Chen P."/>
            <person name="Wu S."/>
            <person name="Liu J."/>
            <person name="Xiao Y."/>
            <person name="Bu D."/>
            <person name="Tan J."/>
            <person name="Yang L."/>
            <person name="Ye C."/>
            <person name="Zhang J."/>
            <person name="Xu J."/>
            <person name="Zhou Y."/>
            <person name="Yu Y."/>
            <person name="Zhang B."/>
            <person name="Zhuang S."/>
            <person name="Wei H."/>
            <person name="Liu B."/>
            <person name="Lei M."/>
            <person name="Yu H."/>
            <person name="Li Y."/>
            <person name="Xu H."/>
            <person name="Wei S."/>
            <person name="He X."/>
            <person name="Fang L."/>
            <person name="Zhang Z."/>
            <person name="Zhang Y."/>
            <person name="Huang X."/>
            <person name="Su Z."/>
            <person name="Tong W."/>
            <person name="Li J."/>
            <person name="Tong Z."/>
            <person name="Li S."/>
            <person name="Ye J."/>
            <person name="Wang L."/>
            <person name="Fang L."/>
            <person name="Lei T."/>
            <person name="Chen C."/>
            <person name="Chen H."/>
            <person name="Xu Z."/>
            <person name="Li H."/>
            <person name="Huang H."/>
            <person name="Zhang F."/>
            <person name="Xu H."/>
            <person name="Li N."/>
            <person name="Zhao C."/>
            <person name="Li S."/>
            <person name="Dong L."/>
            <person name="Huang Y."/>
            <person name="Li L."/>
            <person name="Xi Y."/>
            <person name="Qi Q."/>
            <person name="Li W."/>
            <person name="Zhang B."/>
            <person name="Hu W."/>
            <person name="Zhang Y."/>
            <person name="Tian X."/>
            <person name="Jiao Y."/>
            <person name="Liang X."/>
            <person name="Jin J."/>
            <person name="Gao L."/>
            <person name="Zheng W."/>
            <person name="Hao B."/>
            <person name="Liu S."/>
            <person name="Wang W."/>
            <person name="Yuan L."/>
            <person name="Cao M."/>
            <person name="McDermott J."/>
            <person name="Samudrala R."/>
            <person name="Wang J."/>
            <person name="Wong G.K."/>
            <person name="Yang H."/>
        </authorList>
    </citation>
    <scope>NUCLEOTIDE SEQUENCE [LARGE SCALE GENOMIC DNA]</scope>
</reference>
<dbReference type="EMBL" id="CM000139">
    <property type="protein sequence ID" value="EEE58099.1"/>
    <property type="molecule type" value="Genomic_DNA"/>
</dbReference>
<name>B9F4N1_ORYSJ</name>
<evidence type="ECO:0000259" key="1">
    <source>
        <dbReference type="Pfam" id="PF20680"/>
    </source>
</evidence>
<dbReference type="Proteomes" id="UP000007752">
    <property type="component" value="Chromosome 2"/>
</dbReference>
<protein>
    <recommendedName>
        <fullName evidence="1">DUF6817 domain-containing protein</fullName>
    </recommendedName>
</protein>
<dbReference type="PANTHER" id="PTHR37391">
    <property type="entry name" value="E3 UBIQUITIN-PROTEIN LIGASE"/>
    <property type="match status" value="1"/>
</dbReference>
<dbReference type="PANTHER" id="PTHR37391:SF12">
    <property type="entry name" value="OS02G0828500 PROTEIN"/>
    <property type="match status" value="1"/>
</dbReference>